<dbReference type="Gramene" id="Kaladp0496s0002.1.v1.1">
    <property type="protein sequence ID" value="Kaladp0496s0002.1.v1.1.CDS.1"/>
    <property type="gene ID" value="Kaladp0496s0002.v1.1"/>
</dbReference>
<organism evidence="2 3">
    <name type="scientific">Kalanchoe fedtschenkoi</name>
    <name type="common">Lavender scallops</name>
    <name type="synonym">South American air plant</name>
    <dbReference type="NCBI Taxonomy" id="63787"/>
    <lineage>
        <taxon>Eukaryota</taxon>
        <taxon>Viridiplantae</taxon>
        <taxon>Streptophyta</taxon>
        <taxon>Embryophyta</taxon>
        <taxon>Tracheophyta</taxon>
        <taxon>Spermatophyta</taxon>
        <taxon>Magnoliopsida</taxon>
        <taxon>eudicotyledons</taxon>
        <taxon>Gunneridae</taxon>
        <taxon>Pentapetalae</taxon>
        <taxon>Saxifragales</taxon>
        <taxon>Crassulaceae</taxon>
        <taxon>Kalanchoe</taxon>
    </lineage>
</organism>
<evidence type="ECO:0000256" key="1">
    <source>
        <dbReference type="SAM" id="MobiDB-lite"/>
    </source>
</evidence>
<name>A0A7N0VCP6_KALFE</name>
<reference evidence="2" key="1">
    <citation type="submission" date="2021-01" db="UniProtKB">
        <authorList>
            <consortium name="EnsemblPlants"/>
        </authorList>
    </citation>
    <scope>IDENTIFICATION</scope>
</reference>
<sequence length="54" mass="5725">MRQNPERSNSMSGFVRSRKSEIVGSDSKVATVDGCNGGGEAMVQGVTPDLAVRR</sequence>
<dbReference type="AlphaFoldDB" id="A0A7N0VCP6"/>
<keyword evidence="3" id="KW-1185">Reference proteome</keyword>
<dbReference type="Proteomes" id="UP000594263">
    <property type="component" value="Unplaced"/>
</dbReference>
<dbReference type="EnsemblPlants" id="Kaladp0496s0002.1.v1.1">
    <property type="protein sequence ID" value="Kaladp0496s0002.1.v1.1.CDS.1"/>
    <property type="gene ID" value="Kaladp0496s0002.v1.1"/>
</dbReference>
<protein>
    <submittedName>
        <fullName evidence="2">Uncharacterized protein</fullName>
    </submittedName>
</protein>
<evidence type="ECO:0000313" key="3">
    <source>
        <dbReference type="Proteomes" id="UP000594263"/>
    </source>
</evidence>
<feature type="compositionally biased region" description="Polar residues" evidence="1">
    <location>
        <begin position="1"/>
        <end position="12"/>
    </location>
</feature>
<feature type="region of interest" description="Disordered" evidence="1">
    <location>
        <begin position="1"/>
        <end position="25"/>
    </location>
</feature>
<accession>A0A7N0VCP6</accession>
<evidence type="ECO:0000313" key="2">
    <source>
        <dbReference type="EnsemblPlants" id="Kaladp0496s0002.1.v1.1.CDS.1"/>
    </source>
</evidence>
<proteinExistence type="predicted"/>